<evidence type="ECO:0008006" key="3">
    <source>
        <dbReference type="Google" id="ProtNLM"/>
    </source>
</evidence>
<dbReference type="Proteomes" id="UP000178068">
    <property type="component" value="Unassembled WGS sequence"/>
</dbReference>
<dbReference type="InterPro" id="IPR043129">
    <property type="entry name" value="ATPase_NBD"/>
</dbReference>
<dbReference type="SUPFAM" id="SSF53067">
    <property type="entry name" value="Actin-like ATPase domain"/>
    <property type="match status" value="1"/>
</dbReference>
<accession>A0A1G1WSS5</accession>
<evidence type="ECO:0000313" key="2">
    <source>
        <dbReference type="Proteomes" id="UP000178068"/>
    </source>
</evidence>
<reference evidence="1 2" key="1">
    <citation type="journal article" date="2016" name="Nat. Commun.">
        <title>Thousands of microbial genomes shed light on interconnected biogeochemical processes in an aquifer system.</title>
        <authorList>
            <person name="Anantharaman K."/>
            <person name="Brown C.T."/>
            <person name="Hug L.A."/>
            <person name="Sharon I."/>
            <person name="Castelle C.J."/>
            <person name="Probst A.J."/>
            <person name="Thomas B.C."/>
            <person name="Singh A."/>
            <person name="Wilkins M.J."/>
            <person name="Karaoz U."/>
            <person name="Brodie E.L."/>
            <person name="Williams K.H."/>
            <person name="Hubbard S.S."/>
            <person name="Banfield J.F."/>
        </authorList>
    </citation>
    <scope>NUCLEOTIDE SEQUENCE [LARGE SCALE GENOMIC DNA]</scope>
</reference>
<organism evidence="1 2">
    <name type="scientific">Candidatus Woykebacteria bacterium RIFCSPHIGHO2_12_FULL_45_10</name>
    <dbReference type="NCBI Taxonomy" id="1802603"/>
    <lineage>
        <taxon>Bacteria</taxon>
        <taxon>Candidatus Woykeibacteriota</taxon>
    </lineage>
</organism>
<dbReference type="Gene3D" id="3.30.420.40">
    <property type="match status" value="1"/>
</dbReference>
<dbReference type="STRING" id="1802603.A3F35_02995"/>
<name>A0A1G1WSS5_9BACT</name>
<protein>
    <recommendedName>
        <fullName evidence="3">Gcp-like domain-containing protein</fullName>
    </recommendedName>
</protein>
<dbReference type="EMBL" id="MHCZ01000004">
    <property type="protein sequence ID" value="OGY30390.1"/>
    <property type="molecule type" value="Genomic_DNA"/>
</dbReference>
<evidence type="ECO:0000313" key="1">
    <source>
        <dbReference type="EMBL" id="OGY30390.1"/>
    </source>
</evidence>
<dbReference type="AlphaFoldDB" id="A0A1G1WSS5"/>
<sequence>MKKIYLDTTVSKVAKVTLFDGEKRIDEKIGNSPLVAIDYLVKKHRLNLSTLEFEMKAGPGSFTGLRVGAAIVNTINWLRGKKKRIFPTYN</sequence>
<proteinExistence type="predicted"/>
<comment type="caution">
    <text evidence="1">The sequence shown here is derived from an EMBL/GenBank/DDBJ whole genome shotgun (WGS) entry which is preliminary data.</text>
</comment>
<gene>
    <name evidence="1" type="ORF">A3F35_02995</name>
</gene>